<dbReference type="Gene3D" id="1.10.3720.10">
    <property type="entry name" value="MetI-like"/>
    <property type="match status" value="1"/>
</dbReference>
<evidence type="ECO:0000256" key="7">
    <source>
        <dbReference type="RuleBase" id="RU363032"/>
    </source>
</evidence>
<sequence>MADRDHRRGEVRRIHDCDPMTLVQTGQASVPSATPVRRRATTRRRAGLAGYLFVSGYTILLLAFGVFPTVYAFFLALTNDRGQFTGLNQFIKVAGDYRFVPAFLNILLYLVMWLLSLVVLTVLVAVVLRSRMRPRLSAIFRFLYYLPGALAGVASVLVWLFMLDPSVSPVSWFLRSLGFTTFAEVLSPGNLPVIFVLIAFWTGAGGWIVVMYGALNNIPDEVLEAARMDGAGPWKTAWHIQIPMIRKWIAYMAILAFAAGTQLFVEPQMLQTASLGRLSPTWSPNQLAYVYAFQHGDFNGAAAISIVLLALGLICAGLLVSRSDLFKVDES</sequence>
<keyword evidence="6 7" id="KW-0472">Membrane</keyword>
<keyword evidence="4 7" id="KW-0812">Transmembrane</keyword>
<dbReference type="PANTHER" id="PTHR30193">
    <property type="entry name" value="ABC TRANSPORTER PERMEASE PROTEIN"/>
    <property type="match status" value="1"/>
</dbReference>
<feature type="transmembrane region" description="Helical" evidence="7">
    <location>
        <begin position="142"/>
        <end position="162"/>
    </location>
</feature>
<evidence type="ECO:0000256" key="3">
    <source>
        <dbReference type="ARBA" id="ARBA00022475"/>
    </source>
</evidence>
<dbReference type="Pfam" id="PF00528">
    <property type="entry name" value="BPD_transp_1"/>
    <property type="match status" value="1"/>
</dbReference>
<gene>
    <name evidence="9" type="ORF">ACFSCY_05675</name>
</gene>
<comment type="subcellular location">
    <subcellularLocation>
        <location evidence="1 7">Cell membrane</location>
        <topology evidence="1 7">Multi-pass membrane protein</topology>
    </subcellularLocation>
</comment>
<dbReference type="EMBL" id="JBHUCP010000003">
    <property type="protein sequence ID" value="MFD1528923.1"/>
    <property type="molecule type" value="Genomic_DNA"/>
</dbReference>
<dbReference type="Proteomes" id="UP001597145">
    <property type="component" value="Unassembled WGS sequence"/>
</dbReference>
<feature type="transmembrane region" description="Helical" evidence="7">
    <location>
        <begin position="248"/>
        <end position="265"/>
    </location>
</feature>
<keyword evidence="10" id="KW-1185">Reference proteome</keyword>
<comment type="similarity">
    <text evidence="7">Belongs to the binding-protein-dependent transport system permease family.</text>
</comment>
<dbReference type="PANTHER" id="PTHR30193:SF41">
    <property type="entry name" value="DIACETYLCHITOBIOSE UPTAKE SYSTEM PERMEASE PROTEIN NGCF"/>
    <property type="match status" value="1"/>
</dbReference>
<evidence type="ECO:0000256" key="6">
    <source>
        <dbReference type="ARBA" id="ARBA00023136"/>
    </source>
</evidence>
<evidence type="ECO:0000256" key="5">
    <source>
        <dbReference type="ARBA" id="ARBA00022989"/>
    </source>
</evidence>
<comment type="caution">
    <text evidence="9">The sequence shown here is derived from an EMBL/GenBank/DDBJ whole genome shotgun (WGS) entry which is preliminary data.</text>
</comment>
<feature type="transmembrane region" description="Helical" evidence="7">
    <location>
        <begin position="193"/>
        <end position="215"/>
    </location>
</feature>
<name>A0ABW4FDW1_9PSEU</name>
<organism evidence="9 10">
    <name type="scientific">Pseudonocardia aurantiaca</name>
    <dbReference type="NCBI Taxonomy" id="75290"/>
    <lineage>
        <taxon>Bacteria</taxon>
        <taxon>Bacillati</taxon>
        <taxon>Actinomycetota</taxon>
        <taxon>Actinomycetes</taxon>
        <taxon>Pseudonocardiales</taxon>
        <taxon>Pseudonocardiaceae</taxon>
        <taxon>Pseudonocardia</taxon>
    </lineage>
</organism>
<keyword evidence="3" id="KW-1003">Cell membrane</keyword>
<keyword evidence="5 7" id="KW-1133">Transmembrane helix</keyword>
<dbReference type="CDD" id="cd06261">
    <property type="entry name" value="TM_PBP2"/>
    <property type="match status" value="1"/>
</dbReference>
<evidence type="ECO:0000256" key="1">
    <source>
        <dbReference type="ARBA" id="ARBA00004651"/>
    </source>
</evidence>
<dbReference type="InterPro" id="IPR000515">
    <property type="entry name" value="MetI-like"/>
</dbReference>
<keyword evidence="2 7" id="KW-0813">Transport</keyword>
<reference evidence="10" key="1">
    <citation type="journal article" date="2019" name="Int. J. Syst. Evol. Microbiol.">
        <title>The Global Catalogue of Microorganisms (GCM) 10K type strain sequencing project: providing services to taxonomists for standard genome sequencing and annotation.</title>
        <authorList>
            <consortium name="The Broad Institute Genomics Platform"/>
            <consortium name="The Broad Institute Genome Sequencing Center for Infectious Disease"/>
            <person name="Wu L."/>
            <person name="Ma J."/>
        </authorList>
    </citation>
    <scope>NUCLEOTIDE SEQUENCE [LARGE SCALE GENOMIC DNA]</scope>
    <source>
        <strain evidence="10">JCM 12165</strain>
    </source>
</reference>
<accession>A0ABW4FDW1</accession>
<feature type="domain" description="ABC transmembrane type-1" evidence="8">
    <location>
        <begin position="103"/>
        <end position="319"/>
    </location>
</feature>
<feature type="transmembrane region" description="Helical" evidence="7">
    <location>
        <begin position="300"/>
        <end position="320"/>
    </location>
</feature>
<evidence type="ECO:0000313" key="9">
    <source>
        <dbReference type="EMBL" id="MFD1528923.1"/>
    </source>
</evidence>
<feature type="transmembrane region" description="Helical" evidence="7">
    <location>
        <begin position="106"/>
        <end position="130"/>
    </location>
</feature>
<evidence type="ECO:0000256" key="2">
    <source>
        <dbReference type="ARBA" id="ARBA00022448"/>
    </source>
</evidence>
<feature type="transmembrane region" description="Helical" evidence="7">
    <location>
        <begin position="48"/>
        <end position="74"/>
    </location>
</feature>
<dbReference type="InterPro" id="IPR051393">
    <property type="entry name" value="ABC_transporter_permease"/>
</dbReference>
<evidence type="ECO:0000256" key="4">
    <source>
        <dbReference type="ARBA" id="ARBA00022692"/>
    </source>
</evidence>
<dbReference type="InterPro" id="IPR035906">
    <property type="entry name" value="MetI-like_sf"/>
</dbReference>
<evidence type="ECO:0000313" key="10">
    <source>
        <dbReference type="Proteomes" id="UP001597145"/>
    </source>
</evidence>
<evidence type="ECO:0000259" key="8">
    <source>
        <dbReference type="PROSITE" id="PS50928"/>
    </source>
</evidence>
<dbReference type="SUPFAM" id="SSF161098">
    <property type="entry name" value="MetI-like"/>
    <property type="match status" value="1"/>
</dbReference>
<dbReference type="RefSeq" id="WP_343984847.1">
    <property type="nucleotide sequence ID" value="NZ_BAAAJG010000025.1"/>
</dbReference>
<protein>
    <submittedName>
        <fullName evidence="9">Carbohydrate ABC transporter permease</fullName>
    </submittedName>
</protein>
<proteinExistence type="inferred from homology"/>
<dbReference type="PROSITE" id="PS50928">
    <property type="entry name" value="ABC_TM1"/>
    <property type="match status" value="1"/>
</dbReference>